<gene>
    <name evidence="3" type="ORF">ADN01_01175</name>
    <name evidence="2" type="ORF">LSAC_03005</name>
</gene>
<dbReference type="EMBL" id="DF967975">
    <property type="protein sequence ID" value="GAP19107.1"/>
    <property type="molecule type" value="Genomic_DNA"/>
</dbReference>
<evidence type="ECO:0000256" key="1">
    <source>
        <dbReference type="SAM" id="Phobius"/>
    </source>
</evidence>
<proteinExistence type="predicted"/>
<evidence type="ECO:0000313" key="4">
    <source>
        <dbReference type="Proteomes" id="UP000050501"/>
    </source>
</evidence>
<keyword evidence="1" id="KW-1133">Transmembrane helix</keyword>
<dbReference type="STRING" id="229921.ADN01_01175"/>
<dbReference type="RefSeq" id="WP_062419412.1">
    <property type="nucleotide sequence ID" value="NZ_BBXZ01000158.1"/>
</dbReference>
<protein>
    <submittedName>
        <fullName evidence="2">Uncharacterized protein</fullName>
    </submittedName>
</protein>
<reference evidence="2" key="1">
    <citation type="journal article" date="2015" name="Genome Announc.">
        <title>Draft Genome Sequences of Anaerolinea thermolimosa IMO-1, Bellilinea caldifistulae GOMI-1, Leptolinea tardivitalis YMTK-2, Levilinea saccharolytica KIBI-1, Longilinea arvoryzae KOME-1, Previously Described as Members of the Class Anaerolineae (Chloroflexi).</title>
        <authorList>
            <person name="Matsuura N."/>
            <person name="Tourlousse M.D."/>
            <person name="Ohashi A."/>
            <person name="Hugenholtz P."/>
            <person name="Sekiguchi Y."/>
        </authorList>
    </citation>
    <scope>NUCLEOTIDE SEQUENCE</scope>
    <source>
        <strain evidence="2">KIBI-1</strain>
    </source>
</reference>
<sequence length="92" mass="10302">MFERITPLGWVVIGLVVLFIILLNLNLVALVRGQRTPRAPFQFLGKTLHTLRDPYRKNNEEAAELARRVAELRQAGKAEGEGADPPDNLPQT</sequence>
<name>A0A0M8JPG7_9CHLR</name>
<keyword evidence="1" id="KW-0812">Transmembrane</keyword>
<evidence type="ECO:0000313" key="3">
    <source>
        <dbReference type="EMBL" id="KPL91561.1"/>
    </source>
</evidence>
<evidence type="ECO:0000313" key="2">
    <source>
        <dbReference type="EMBL" id="GAP19107.1"/>
    </source>
</evidence>
<organism evidence="2">
    <name type="scientific">Levilinea saccharolytica</name>
    <dbReference type="NCBI Taxonomy" id="229921"/>
    <lineage>
        <taxon>Bacteria</taxon>
        <taxon>Bacillati</taxon>
        <taxon>Chloroflexota</taxon>
        <taxon>Anaerolineae</taxon>
        <taxon>Anaerolineales</taxon>
        <taxon>Anaerolineaceae</taxon>
        <taxon>Levilinea</taxon>
    </lineage>
</organism>
<feature type="transmembrane region" description="Helical" evidence="1">
    <location>
        <begin position="12"/>
        <end position="31"/>
    </location>
</feature>
<reference evidence="3 4" key="2">
    <citation type="submission" date="2015-07" db="EMBL/GenBank/DDBJ databases">
        <title>Genome sequence of Levilinea saccharolytica DSM 16555.</title>
        <authorList>
            <person name="Hemp J."/>
            <person name="Ward L.M."/>
            <person name="Pace L.A."/>
            <person name="Fischer W.W."/>
        </authorList>
    </citation>
    <scope>NUCLEOTIDE SEQUENCE [LARGE SCALE GENOMIC DNA]</scope>
    <source>
        <strain evidence="3 4">KIBI-1</strain>
    </source>
</reference>
<dbReference type="Proteomes" id="UP000050501">
    <property type="component" value="Unassembled WGS sequence"/>
</dbReference>
<dbReference type="EMBL" id="LGCM01000003">
    <property type="protein sequence ID" value="KPL91561.1"/>
    <property type="molecule type" value="Genomic_DNA"/>
</dbReference>
<keyword evidence="4" id="KW-1185">Reference proteome</keyword>
<dbReference type="AlphaFoldDB" id="A0A0M8JPG7"/>
<accession>A0A0M8JPG7</accession>
<keyword evidence="1" id="KW-0472">Membrane</keyword>